<comment type="caution">
    <text evidence="6">The sequence shown here is derived from an EMBL/GenBank/DDBJ whole genome shotgun (WGS) entry which is preliminary data.</text>
</comment>
<dbReference type="SUPFAM" id="SSF53474">
    <property type="entry name" value="alpha/beta-Hydrolases"/>
    <property type="match status" value="1"/>
</dbReference>
<dbReference type="InterPro" id="IPR010071">
    <property type="entry name" value="AA_adenyl_dom"/>
</dbReference>
<dbReference type="InterPro" id="IPR029058">
    <property type="entry name" value="AB_hydrolase_fold"/>
</dbReference>
<feature type="domain" description="Carrier" evidence="5">
    <location>
        <begin position="3152"/>
        <end position="3226"/>
    </location>
</feature>
<dbReference type="NCBIfam" id="TIGR01733">
    <property type="entry name" value="AA-adenyl-dom"/>
    <property type="match status" value="3"/>
</dbReference>
<dbReference type="FunFam" id="2.30.38.10:FF:000001">
    <property type="entry name" value="Non-ribosomal peptide synthetase PvdI"/>
    <property type="match status" value="3"/>
</dbReference>
<dbReference type="Pfam" id="PF00668">
    <property type="entry name" value="Condensation"/>
    <property type="match status" value="3"/>
</dbReference>
<name>A0A4V2X7Q3_9GAMM</name>
<dbReference type="GO" id="GO:0003824">
    <property type="term" value="F:catalytic activity"/>
    <property type="evidence" value="ECO:0007669"/>
    <property type="project" value="InterPro"/>
</dbReference>
<dbReference type="Pfam" id="PF00550">
    <property type="entry name" value="PP-binding"/>
    <property type="match status" value="3"/>
</dbReference>
<dbReference type="Gene3D" id="3.30.559.10">
    <property type="entry name" value="Chloramphenicol acetyltransferase-like domain"/>
    <property type="match status" value="3"/>
</dbReference>
<dbReference type="CDD" id="cd19544">
    <property type="entry name" value="E-C_NRPS"/>
    <property type="match status" value="1"/>
</dbReference>
<dbReference type="PROSITE" id="PS50075">
    <property type="entry name" value="CARRIER"/>
    <property type="match status" value="3"/>
</dbReference>
<dbReference type="InterPro" id="IPR020845">
    <property type="entry name" value="AMP-binding_CS"/>
</dbReference>
<dbReference type="InterPro" id="IPR036736">
    <property type="entry name" value="ACP-like_sf"/>
</dbReference>
<feature type="domain" description="Carrier" evidence="5">
    <location>
        <begin position="2100"/>
        <end position="2174"/>
    </location>
</feature>
<dbReference type="Gene3D" id="2.30.38.10">
    <property type="entry name" value="Luciferase, Domain 3"/>
    <property type="match status" value="3"/>
</dbReference>
<dbReference type="InterPro" id="IPR000873">
    <property type="entry name" value="AMP-dep_synth/lig_dom"/>
</dbReference>
<dbReference type="Gene3D" id="3.30.300.30">
    <property type="match status" value="3"/>
</dbReference>
<dbReference type="GO" id="GO:0044550">
    <property type="term" value="P:secondary metabolite biosynthetic process"/>
    <property type="evidence" value="ECO:0007669"/>
    <property type="project" value="UniProtKB-ARBA"/>
</dbReference>
<comment type="cofactor">
    <cofactor evidence="1">
        <name>pantetheine 4'-phosphate</name>
        <dbReference type="ChEBI" id="CHEBI:47942"/>
    </cofactor>
</comment>
<evidence type="ECO:0000256" key="4">
    <source>
        <dbReference type="ARBA" id="ARBA00022553"/>
    </source>
</evidence>
<dbReference type="GO" id="GO:0031177">
    <property type="term" value="F:phosphopantetheine binding"/>
    <property type="evidence" value="ECO:0007669"/>
    <property type="project" value="TreeGrafter"/>
</dbReference>
<dbReference type="Proteomes" id="UP000295598">
    <property type="component" value="Unassembled WGS sequence"/>
</dbReference>
<dbReference type="SUPFAM" id="SSF52777">
    <property type="entry name" value="CoA-dependent acyltransferases"/>
    <property type="match status" value="6"/>
</dbReference>
<gene>
    <name evidence="6" type="ORF">C5467_12485</name>
</gene>
<feature type="domain" description="Carrier" evidence="5">
    <location>
        <begin position="1020"/>
        <end position="1094"/>
    </location>
</feature>
<dbReference type="SUPFAM" id="SSF56801">
    <property type="entry name" value="Acetyl-CoA synthetase-like"/>
    <property type="match status" value="3"/>
</dbReference>
<evidence type="ECO:0000259" key="5">
    <source>
        <dbReference type="PROSITE" id="PS50075"/>
    </source>
</evidence>
<dbReference type="GO" id="GO:0043041">
    <property type="term" value="P:amino acid activation for nonribosomal peptide biosynthetic process"/>
    <property type="evidence" value="ECO:0007669"/>
    <property type="project" value="TreeGrafter"/>
</dbReference>
<dbReference type="Pfam" id="PF00501">
    <property type="entry name" value="AMP-binding"/>
    <property type="match status" value="3"/>
</dbReference>
<evidence type="ECO:0000256" key="3">
    <source>
        <dbReference type="ARBA" id="ARBA00022450"/>
    </source>
</evidence>
<accession>A0A4V2X7Q3</accession>
<dbReference type="InterPro" id="IPR001031">
    <property type="entry name" value="Thioesterase"/>
</dbReference>
<dbReference type="InterPro" id="IPR001242">
    <property type="entry name" value="Condensation_dom"/>
</dbReference>
<dbReference type="SUPFAM" id="SSF47336">
    <property type="entry name" value="ACP-like"/>
    <property type="match status" value="3"/>
</dbReference>
<dbReference type="InterPro" id="IPR045851">
    <property type="entry name" value="AMP-bd_C_sf"/>
</dbReference>
<dbReference type="PANTHER" id="PTHR45527">
    <property type="entry name" value="NONRIBOSOMAL PEPTIDE SYNTHETASE"/>
    <property type="match status" value="1"/>
</dbReference>
<dbReference type="InterPro" id="IPR023213">
    <property type="entry name" value="CAT-like_dom_sf"/>
</dbReference>
<dbReference type="InterPro" id="IPR025110">
    <property type="entry name" value="AMP-bd_C"/>
</dbReference>
<protein>
    <submittedName>
        <fullName evidence="6">Non-ribosomal peptide synthetase</fullName>
    </submittedName>
</protein>
<dbReference type="RefSeq" id="WP_132354690.1">
    <property type="nucleotide sequence ID" value="NZ_CAWOJO010000019.1"/>
</dbReference>
<dbReference type="GO" id="GO:0005737">
    <property type="term" value="C:cytoplasm"/>
    <property type="evidence" value="ECO:0007669"/>
    <property type="project" value="TreeGrafter"/>
</dbReference>
<dbReference type="FunFam" id="3.40.50.12780:FF:000012">
    <property type="entry name" value="Non-ribosomal peptide synthetase"/>
    <property type="match status" value="3"/>
</dbReference>
<dbReference type="FunFam" id="3.40.50.980:FF:000001">
    <property type="entry name" value="Non-ribosomal peptide synthetase"/>
    <property type="match status" value="3"/>
</dbReference>
<evidence type="ECO:0000256" key="1">
    <source>
        <dbReference type="ARBA" id="ARBA00001957"/>
    </source>
</evidence>
<evidence type="ECO:0000313" key="7">
    <source>
        <dbReference type="Proteomes" id="UP000295598"/>
    </source>
</evidence>
<sequence length="3503" mass="393006">MQNDGVKKFKLGALLKKVQQDRIELYDDKTDFNIERSEINIINKTNVVTNIPLSFVQKRLWLLYEMDKHSVAYHVPSIYKFGSNLNVDVFRQSLDELIKRHDSLRSYFKVEKGVPFVNLLNENICFPLAFTDLSHEENRQMLIEGIIERTISESFDFTQGPLIRAHLIKESDENFLFILNQHHIITDGWSIGIFFNELSILYDDLIHHKEISLAPVELQYTDYAIWQNRYLTDERLSSQLEYWQSQLADIPPLLTLPTHSDRPEKPSQQGETLSFTLDKHLSEELLQLGQRQGMTLFMIMMAAWSVVLHRLSGLDSIVIGTPSANRGMSEVENMIGFFVNSLPVRIDFSQEMTIGTLLQQVKARIISAQDNQDVPFDRIVELINPERSLSFSPLFQVLFSWQEFDEGKITFSDIDVVACEDRAESIKFDMELFLSHQAGSISGGVNYAVDLFDKGIIARHLDYYYAVLKAITQDSQQYIENINLLSDKERNLLLNEWNHVVSHSNEQTIHSLFEQRVAIEPDATALVFNDTTLTYAELNDRANKLAYILISQGIRPDDRVAICADRSPEMVAGLLAVLKAGGAYVPLEPESPQERLDCIIQDAAPRWVLHDDAGAKALTLTCGRELPMLDLCHFPAIQTPTKNPDISLLTPRHLAYVIYTSGSTGQPKGVMVEHVSAAQKLLTLGKALAINHSSSVLQFCNFSFDVSVSEFFGPLIAGGTLHLIDNQNRRDLTQFWQECEKYAITHVSLPFQFWRKLIETGFPQEHSSLQCVCIGGEKVSASAIKAWLNSHASRIKLVNCYGPTETTITATLHFPKSQDRHIDCIGRPLADTRIYLLDKQERPVPFGVIGELYIGGSGVSRGYLNQPEMTAAGFMPDPFNPQPGARMFKSGDLARYCQDGGIEYIGRNDYQVKVRGFRIELGEIEHRLVTHPAIREAAVVTLENDNIPRLIAYITLKSPEERGPIAGLMRNYLSATLPDYMLPSAFVVLENLPLTSNGKLDRHALPAPADTDYEHQTYEEPINDTERMLATIWSQLLKIQNIGRHDNFFTLGGHSLLVVQLMSMLKQRHYTINAGDLFLTPVLFQQAALLRKAQQISIPPNQIGPETTHITPELLPLVQVTQADIDTVVSLVDNGMNNIQDIYSLSPLQDGILFHHLLAKQGDPYQVIFKMEFSDRQRLTAYLQAIQQVVDRHDILRTGFFWENLTCGSLQVVQRTAILSVTEVTLDPDGTEPYIDQLAEHYDLNRHRMDLSQPPLLRFFIARDPKSQRWFALEILHHLIGDHTTLAVMHKEISLILSGKTEALPPVIPFRHFIAYVNQANAEKAYQPYFQRMLGDIDEPTAPFNIYDEKGDMGKVNEDRIALSEEVNQQLRNQARQLGVSLACLCHLAWGVVLAKCSAREAVVTGTVLFGRLFGEDGNGQGMGLFINTLPLRLDIDDMTVIDAVYRTHERLSELLSYEHTPLLEAQRCSGVSASTPLFTALLNYRNNRSDSELDAQSLQGIDIIDGEDKTNYPIILSIDDDGDTLALTAQTVNSLSAQRICRYMQQALTQLALWLNREPARAVNTLDILPHAERQFLLETQNATCFDNDYDGCVHHLFEQQAVKTPQAIAVVYNDERLTYDELNQQANRLAHYLIAQGVKPEERIAICVDRNVTMVIGLLAILKAGAGYIPLDPTYPQERLHYILHDVEPVLVLYDALGKEVLGEAIDDVVAGLAINSPAIADMAESNPVLTALTSQNLAYVIYTSGSTGQPKGVMVHHQVLSNLVQWQHRHYQKVKSSSQFAAQGFDVSLQEVLTALSFGLTLVMIPSEIKLNIKKLFDYLNKHAVERVYLPAGFLSTFIDAQISIPSLKELIAAGEQLIISPEIKSFVLQHQCYLYNQYGPSETHVATDYRLAGTLTHWRHTPPIGRPIDNMRVYLLDVQGQPVPLGAVGELYLGGTGVARGYLNRPDLTAERFLDDPFSAIPGARMYRTGDLARYLPDGNLVYVGRNDQQVKIRGFRIEPGEIEACLMGYSSVRESLVILLGEGEDKHLVAYVVAEAEEELAQHLRLYLSARLPEYMIPSAFVRLDAFPLTRNGKLDRRALPAPEQTALTHKVYEAPQGEIECTLAAIWRELLGVEQISRHDNFFVLGGHSLLAVRMLNRANALGMELPLASLFSAPSLAMFAELFRKQQQPTEGILPPIKPVKRSGVLPLSFAQQRLWFLAQLEGGSGAYHIPLALRLQGNIDVEAVQWALDTLFARHESLRTVFVSVGGEPQVQILSPDRGFLLHLHDLRGVKDTATKITHFIDEEAHAPFDLCHGPLIRGRLILEHQKESVLLLTQHHIVSDGWSYGILLREFSVLYTAFLQREPDPLPLLAIQYPDYAVWQREWLSAERGKQLSDYWRSELSEVPALLDLPTDRERTVEQSFTGNMVPINLDRELTQALKHLSVEHGCTLFMTLLAAWGAVLSRLSGQEALIIGTPSANRSRLETESLIGFFVNMLPLHIDLTGSPSLSALLNRVRCTVLAAQDNQMLPFEQIVEVVQPVRSLAHTPLFQVMFVLQNNESAELHLPGIAISPMEQVHDTAKFDIELALSEEDGRIVGGMGYATALFDRTTIERHTGYLQTMLKAMVAEHDQRVDEVDLLTSEERRLQLETWNATEHTYPEQLCIHQLFEQQVQRTPNATALVCGAETLSYAELNRRANRLAHELIAQGVIPEQRVALCVSRSASMMIGLLAILKAGGAYVPLDPAYSGERLSGILSDATPAMVVADAMGRTALGQDALKGLTVLEPDTDWGQPDSNPQVLSLHSRQLAYVIYTSGTTGVPKGVMVEHRGVINLAIDHIERLGVKPDSRVSQFASMSFDASVADMVMAYGAGAALHILSDDIRYDRQALWHYLDEQRITHLTLPPAVLQNAHELPPLQTRLTLILAGEALGSALLQSLAGRYNTFNIYGPTEATVAVMAWHCPADYHGEEIPIGRPINNTRIYLLDARGQPVPRGAVGELYLGGVGVARGYLNRPDLTAERFLDDPFSAIPGVRMYRTGDLARYLSDGNLIYVGRNDQQVKIRGFRIEPGEIEARLMEYPSVRESLVVTDGKGEDKRLVAYVVAEAEEELAQHLRSHLSARLPEYMIPSAFVRLDAFPLTRNGKLDRRALPAPDQMALAREVYEAPQGEIEYTLATIWRELLGVEQVSRHDNFFALGGHSLLATQFIFELKKKGYCSSIRDLMLNPTLSQYALVLRGERHFNQPALIPFKKGNAQACLFFLPTGEGDLWYANEISQVLPGDYSCFGVPWPSVERGGNMEQIVNEMVTLILSQRGCERYRLVGYSAGGILTYAIAEKLQRMNLNVDFIGLIDVLHPRLLPEETRKYGPKELILHSLILDGIIRHNEPLVEALQQREFEHLADFISCLKQSSYLDDVFDVPGEAHRWEQRDRIIKAIADYVPPAVDGRIHIYHSSDEFVTKGMSGEENVWQPTKTLGWEHSITVDKIVSVKIPGDHASMMSDKAHRSVLIDELSRVFN</sequence>
<dbReference type="Gene3D" id="1.10.1200.10">
    <property type="entry name" value="ACP-like"/>
    <property type="match status" value="3"/>
</dbReference>
<dbReference type="CDD" id="cd17651">
    <property type="entry name" value="A_NRPS_VisG_like"/>
    <property type="match status" value="1"/>
</dbReference>
<organism evidence="6 7">
    <name type="scientific">Photorhabdus khanii subsp. guanajuatensis</name>
    <dbReference type="NCBI Taxonomy" id="2100166"/>
    <lineage>
        <taxon>Bacteria</taxon>
        <taxon>Pseudomonadati</taxon>
        <taxon>Pseudomonadota</taxon>
        <taxon>Gammaproteobacteria</taxon>
        <taxon>Enterobacterales</taxon>
        <taxon>Morganellaceae</taxon>
        <taxon>Photorhabdus</taxon>
    </lineage>
</organism>
<dbReference type="CDD" id="cd19531">
    <property type="entry name" value="LCL_NRPS-like"/>
    <property type="match status" value="2"/>
</dbReference>
<evidence type="ECO:0000256" key="2">
    <source>
        <dbReference type="ARBA" id="ARBA00006432"/>
    </source>
</evidence>
<dbReference type="Gene3D" id="3.40.50.980">
    <property type="match status" value="6"/>
</dbReference>
<dbReference type="Gene3D" id="3.40.50.1820">
    <property type="entry name" value="alpha/beta hydrolase"/>
    <property type="match status" value="1"/>
</dbReference>
<keyword evidence="4" id="KW-0597">Phosphoprotein</keyword>
<dbReference type="CDD" id="cd05930">
    <property type="entry name" value="A_NRPS"/>
    <property type="match status" value="2"/>
</dbReference>
<dbReference type="EMBL" id="PUJY01000019">
    <property type="protein sequence ID" value="TDB56825.1"/>
    <property type="molecule type" value="Genomic_DNA"/>
</dbReference>
<keyword evidence="3" id="KW-0596">Phosphopantetheine</keyword>
<dbReference type="Gene3D" id="3.30.559.30">
    <property type="entry name" value="Nonribosomal peptide synthetase, condensation domain"/>
    <property type="match status" value="3"/>
</dbReference>
<dbReference type="FunFam" id="1.10.1200.10:FF:000005">
    <property type="entry name" value="Nonribosomal peptide synthetase 1"/>
    <property type="match status" value="3"/>
</dbReference>
<dbReference type="Pfam" id="PF00975">
    <property type="entry name" value="Thioesterase"/>
    <property type="match status" value="1"/>
</dbReference>
<dbReference type="NCBIfam" id="NF003417">
    <property type="entry name" value="PRK04813.1"/>
    <property type="match status" value="3"/>
</dbReference>
<reference evidence="6 7" key="1">
    <citation type="journal article" date="2019" name="Int. J. Syst. Evol. Microbiol.">
        <title>Photorhabdus khanii subsp. guanajuatensis subsp. nov., isolated from Heterorhabditis atacamensis, and Photorhabdus luminescens subsp. mexicana subsp. nov., isolated from Heterorhabditis mexicana entomopathogenic nematodes.</title>
        <authorList>
            <person name="Machado R.A.R."/>
            <person name="Bruno P."/>
            <person name="Arce C.C.M."/>
            <person name="Liechti N."/>
            <person name="Kohler A."/>
            <person name="Bernal J."/>
            <person name="Bruggmann R."/>
            <person name="Turlings T.C.J."/>
        </authorList>
    </citation>
    <scope>NUCLEOTIDE SEQUENCE [LARGE SCALE GENOMIC DNA]</scope>
    <source>
        <strain evidence="6 7">MEX20-17</strain>
    </source>
</reference>
<dbReference type="PROSITE" id="PS00455">
    <property type="entry name" value="AMP_BINDING"/>
    <property type="match status" value="3"/>
</dbReference>
<dbReference type="FunFam" id="3.30.300.30:FF:000010">
    <property type="entry name" value="Enterobactin synthetase component F"/>
    <property type="match status" value="3"/>
</dbReference>
<dbReference type="InterPro" id="IPR009081">
    <property type="entry name" value="PP-bd_ACP"/>
</dbReference>
<dbReference type="PANTHER" id="PTHR45527:SF1">
    <property type="entry name" value="FATTY ACID SYNTHASE"/>
    <property type="match status" value="1"/>
</dbReference>
<dbReference type="Pfam" id="PF13193">
    <property type="entry name" value="AMP-binding_C"/>
    <property type="match status" value="3"/>
</dbReference>
<proteinExistence type="inferred from homology"/>
<dbReference type="FunFam" id="3.30.559.10:FF:000012">
    <property type="entry name" value="Non-ribosomal peptide synthetase"/>
    <property type="match status" value="1"/>
</dbReference>
<evidence type="ECO:0000313" key="6">
    <source>
        <dbReference type="EMBL" id="TDB56825.1"/>
    </source>
</evidence>
<comment type="similarity">
    <text evidence="2">Belongs to the ATP-dependent AMP-binding enzyme family.</text>
</comment>